<name>A0A9K3JGU4_HELAN</name>
<dbReference type="Proteomes" id="UP000215914">
    <property type="component" value="Unassembled WGS sequence"/>
</dbReference>
<proteinExistence type="predicted"/>
<dbReference type="Gene3D" id="2.60.34.10">
    <property type="entry name" value="Substrate Binding Domain Of DNAk, Chain A, domain 1"/>
    <property type="match status" value="1"/>
</dbReference>
<gene>
    <name evidence="3" type="ORF">HanXRQr2_Chr03g0114341</name>
</gene>
<dbReference type="EMBL" id="MNCJ02000318">
    <property type="protein sequence ID" value="KAF5814726.1"/>
    <property type="molecule type" value="Genomic_DNA"/>
</dbReference>
<dbReference type="AlphaFoldDB" id="A0A9K3JGU4"/>
<evidence type="ECO:0000313" key="3">
    <source>
        <dbReference type="EMBL" id="KAF5814726.1"/>
    </source>
</evidence>
<evidence type="ECO:0000256" key="2">
    <source>
        <dbReference type="ARBA" id="ARBA00022840"/>
    </source>
</evidence>
<accession>A0A9K3JGU4</accession>
<keyword evidence="3" id="KW-0346">Stress response</keyword>
<evidence type="ECO:0000313" key="4">
    <source>
        <dbReference type="Proteomes" id="UP000215914"/>
    </source>
</evidence>
<sequence>MSVVISRNTPIPTKKSKTYVTTRDNQSYMSLNVFQGERSRSTNNHLLGKFGISGIPLAPKGFSEIGVCLEIDANGILTVTRRYY</sequence>
<reference evidence="3" key="2">
    <citation type="submission" date="2020-06" db="EMBL/GenBank/DDBJ databases">
        <title>Helianthus annuus Genome sequencing and assembly Release 2.</title>
        <authorList>
            <person name="Gouzy J."/>
            <person name="Langlade N."/>
            <person name="Munos S."/>
        </authorList>
    </citation>
    <scope>NUCLEOTIDE SEQUENCE</scope>
    <source>
        <tissue evidence="3">Leaves</tissue>
    </source>
</reference>
<comment type="caution">
    <text evidence="3">The sequence shown here is derived from an EMBL/GenBank/DDBJ whole genome shotgun (WGS) entry which is preliminary data.</text>
</comment>
<protein>
    <submittedName>
        <fullName evidence="3">Heat shock protein 70 family</fullName>
    </submittedName>
</protein>
<keyword evidence="2" id="KW-0067">ATP-binding</keyword>
<dbReference type="InterPro" id="IPR013126">
    <property type="entry name" value="Hsp_70_fam"/>
</dbReference>
<dbReference type="PANTHER" id="PTHR19375">
    <property type="entry name" value="HEAT SHOCK PROTEIN 70KDA"/>
    <property type="match status" value="1"/>
</dbReference>
<dbReference type="GO" id="GO:0140662">
    <property type="term" value="F:ATP-dependent protein folding chaperone"/>
    <property type="evidence" value="ECO:0007669"/>
    <property type="project" value="InterPro"/>
</dbReference>
<dbReference type="Pfam" id="PF00012">
    <property type="entry name" value="HSP70"/>
    <property type="match status" value="1"/>
</dbReference>
<keyword evidence="4" id="KW-1185">Reference proteome</keyword>
<organism evidence="3 4">
    <name type="scientific">Helianthus annuus</name>
    <name type="common">Common sunflower</name>
    <dbReference type="NCBI Taxonomy" id="4232"/>
    <lineage>
        <taxon>Eukaryota</taxon>
        <taxon>Viridiplantae</taxon>
        <taxon>Streptophyta</taxon>
        <taxon>Embryophyta</taxon>
        <taxon>Tracheophyta</taxon>
        <taxon>Spermatophyta</taxon>
        <taxon>Magnoliopsida</taxon>
        <taxon>eudicotyledons</taxon>
        <taxon>Gunneridae</taxon>
        <taxon>Pentapetalae</taxon>
        <taxon>asterids</taxon>
        <taxon>campanulids</taxon>
        <taxon>Asterales</taxon>
        <taxon>Asteraceae</taxon>
        <taxon>Asteroideae</taxon>
        <taxon>Heliantheae alliance</taxon>
        <taxon>Heliantheae</taxon>
        <taxon>Helianthus</taxon>
    </lineage>
</organism>
<dbReference type="Gramene" id="mRNA:HanXRQr2_Chr03g0114341">
    <property type="protein sequence ID" value="CDS:HanXRQr2_Chr03g0114341.1"/>
    <property type="gene ID" value="HanXRQr2_Chr03g0114341"/>
</dbReference>
<dbReference type="GO" id="GO:0005524">
    <property type="term" value="F:ATP binding"/>
    <property type="evidence" value="ECO:0007669"/>
    <property type="project" value="UniProtKB-KW"/>
</dbReference>
<evidence type="ECO:0000256" key="1">
    <source>
        <dbReference type="ARBA" id="ARBA00022741"/>
    </source>
</evidence>
<reference evidence="3" key="1">
    <citation type="journal article" date="2017" name="Nature">
        <title>The sunflower genome provides insights into oil metabolism, flowering and Asterid evolution.</title>
        <authorList>
            <person name="Badouin H."/>
            <person name="Gouzy J."/>
            <person name="Grassa C.J."/>
            <person name="Murat F."/>
            <person name="Staton S.E."/>
            <person name="Cottret L."/>
            <person name="Lelandais-Briere C."/>
            <person name="Owens G.L."/>
            <person name="Carrere S."/>
            <person name="Mayjonade B."/>
            <person name="Legrand L."/>
            <person name="Gill N."/>
            <person name="Kane N.C."/>
            <person name="Bowers J.E."/>
            <person name="Hubner S."/>
            <person name="Bellec A."/>
            <person name="Berard A."/>
            <person name="Berges H."/>
            <person name="Blanchet N."/>
            <person name="Boniface M.C."/>
            <person name="Brunel D."/>
            <person name="Catrice O."/>
            <person name="Chaidir N."/>
            <person name="Claudel C."/>
            <person name="Donnadieu C."/>
            <person name="Faraut T."/>
            <person name="Fievet G."/>
            <person name="Helmstetter N."/>
            <person name="King M."/>
            <person name="Knapp S.J."/>
            <person name="Lai Z."/>
            <person name="Le Paslier M.C."/>
            <person name="Lippi Y."/>
            <person name="Lorenzon L."/>
            <person name="Mandel J.R."/>
            <person name="Marage G."/>
            <person name="Marchand G."/>
            <person name="Marquand E."/>
            <person name="Bret-Mestries E."/>
            <person name="Morien E."/>
            <person name="Nambeesan S."/>
            <person name="Nguyen T."/>
            <person name="Pegot-Espagnet P."/>
            <person name="Pouilly N."/>
            <person name="Raftis F."/>
            <person name="Sallet E."/>
            <person name="Schiex T."/>
            <person name="Thomas J."/>
            <person name="Vandecasteele C."/>
            <person name="Vares D."/>
            <person name="Vear F."/>
            <person name="Vautrin S."/>
            <person name="Crespi M."/>
            <person name="Mangin B."/>
            <person name="Burke J.M."/>
            <person name="Salse J."/>
            <person name="Munos S."/>
            <person name="Vincourt P."/>
            <person name="Rieseberg L.H."/>
            <person name="Langlade N.B."/>
        </authorList>
    </citation>
    <scope>NUCLEOTIDE SEQUENCE</scope>
    <source>
        <tissue evidence="3">Leaves</tissue>
    </source>
</reference>
<dbReference type="InterPro" id="IPR029047">
    <property type="entry name" value="HSP70_peptide-bd_sf"/>
</dbReference>
<dbReference type="SUPFAM" id="SSF100920">
    <property type="entry name" value="Heat shock protein 70kD (HSP70), peptide-binding domain"/>
    <property type="match status" value="1"/>
</dbReference>
<keyword evidence="1" id="KW-0547">Nucleotide-binding</keyword>